<evidence type="ECO:0000313" key="3">
    <source>
        <dbReference type="EMBL" id="ONH24511.1"/>
    </source>
</evidence>
<gene>
    <name evidence="3" type="ORF">BL253_29860</name>
</gene>
<evidence type="ECO:0000313" key="4">
    <source>
        <dbReference type="Proteomes" id="UP000188929"/>
    </source>
</evidence>
<name>A0A1V2I3N3_9ACTN</name>
<organism evidence="3 4">
    <name type="scientific">Pseudofrankia asymbiotica</name>
    <dbReference type="NCBI Taxonomy" id="1834516"/>
    <lineage>
        <taxon>Bacteria</taxon>
        <taxon>Bacillati</taxon>
        <taxon>Actinomycetota</taxon>
        <taxon>Actinomycetes</taxon>
        <taxon>Frankiales</taxon>
        <taxon>Frankiaceae</taxon>
        <taxon>Pseudofrankia</taxon>
    </lineage>
</organism>
<dbReference type="InterPro" id="IPR032466">
    <property type="entry name" value="Metal_Hydrolase"/>
</dbReference>
<dbReference type="Pfam" id="PF04909">
    <property type="entry name" value="Amidohydro_2"/>
    <property type="match status" value="1"/>
</dbReference>
<sequence>MNIDEMILVSIDDHVVEPPDMFDGRVPAKWVDLAPQVVKGEDGIERWIYRGRPTGVSGLNAVVSWPAEEWNKNPASFAEMRPGAYDIHDRVRDMDRNGILASMCFPTFTGFSAGHLTHYKDEITVAMIEAYNDWHVDGWAGAYPGRFIPIALVPTWDPQLMVNEIHRVAARGVRAVTMPEQPHLEGLPSYHDLEYWGPVFKAMSDTGLVWCLHIGQGFGAIKGAPDAPIDNLIILACQISALAAQDVLWGPAMRTYPDLKFAFSEGGIGWIPFYLDRCDRHYTNQRWLRRDFGGKLPSEVFREHTLACYVTDPTTLKLRHEIGIDNIAWECDYPHSDSIWPTAPEFVHAELTGAGADDTDINKITWENASRFFNWDPFAQIPKEKATVGALRATATDVETDVVPRAEWARRYAEKHAAAA</sequence>
<evidence type="ECO:0000259" key="2">
    <source>
        <dbReference type="Pfam" id="PF04909"/>
    </source>
</evidence>
<evidence type="ECO:0000256" key="1">
    <source>
        <dbReference type="ARBA" id="ARBA00023239"/>
    </source>
</evidence>
<comment type="caution">
    <text evidence="3">The sequence shown here is derived from an EMBL/GenBank/DDBJ whole genome shotgun (WGS) entry which is preliminary data.</text>
</comment>
<dbReference type="Proteomes" id="UP000188929">
    <property type="component" value="Unassembled WGS sequence"/>
</dbReference>
<reference evidence="4" key="1">
    <citation type="submission" date="2016-10" db="EMBL/GenBank/DDBJ databases">
        <title>Frankia sp. NRRL B-16386 Genome sequencing.</title>
        <authorList>
            <person name="Ghodhbane-Gtari F."/>
            <person name="Swanson E."/>
            <person name="Gueddou A."/>
            <person name="Hezbri K."/>
            <person name="Ktari K."/>
            <person name="Nouioui I."/>
            <person name="Morris K."/>
            <person name="Simpson S."/>
            <person name="Abebe-Akele F."/>
            <person name="Thomas K."/>
            <person name="Gtari M."/>
            <person name="Tisa L.S."/>
        </authorList>
    </citation>
    <scope>NUCLEOTIDE SEQUENCE [LARGE SCALE GENOMIC DNA]</scope>
    <source>
        <strain evidence="4">NRRL B-16386</strain>
    </source>
</reference>
<keyword evidence="1" id="KW-0456">Lyase</keyword>
<dbReference type="STRING" id="1834516.BL253_29860"/>
<dbReference type="GO" id="GO:0005737">
    <property type="term" value="C:cytoplasm"/>
    <property type="evidence" value="ECO:0007669"/>
    <property type="project" value="TreeGrafter"/>
</dbReference>
<accession>A0A1V2I3N3</accession>
<dbReference type="GO" id="GO:0016831">
    <property type="term" value="F:carboxy-lyase activity"/>
    <property type="evidence" value="ECO:0007669"/>
    <property type="project" value="InterPro"/>
</dbReference>
<proteinExistence type="predicted"/>
<dbReference type="PANTHER" id="PTHR21240:SF28">
    <property type="entry name" value="ISO-OROTATE DECARBOXYLASE (EUROFUNG)"/>
    <property type="match status" value="1"/>
</dbReference>
<dbReference type="InterPro" id="IPR006680">
    <property type="entry name" value="Amidohydro-rel"/>
</dbReference>
<feature type="domain" description="Amidohydrolase-related" evidence="2">
    <location>
        <begin position="80"/>
        <end position="374"/>
    </location>
</feature>
<dbReference type="RefSeq" id="WP_076820736.1">
    <property type="nucleotide sequence ID" value="NZ_MOMC01000070.1"/>
</dbReference>
<dbReference type="OrthoDB" id="8673349at2"/>
<dbReference type="Gene3D" id="3.20.20.140">
    <property type="entry name" value="Metal-dependent hydrolases"/>
    <property type="match status" value="1"/>
</dbReference>
<dbReference type="GO" id="GO:0019748">
    <property type="term" value="P:secondary metabolic process"/>
    <property type="evidence" value="ECO:0007669"/>
    <property type="project" value="TreeGrafter"/>
</dbReference>
<dbReference type="PANTHER" id="PTHR21240">
    <property type="entry name" value="2-AMINO-3-CARBOXYLMUCONATE-6-SEMIALDEHYDE DECARBOXYLASE"/>
    <property type="match status" value="1"/>
</dbReference>
<dbReference type="GO" id="GO:0016787">
    <property type="term" value="F:hydrolase activity"/>
    <property type="evidence" value="ECO:0007669"/>
    <property type="project" value="UniProtKB-KW"/>
</dbReference>
<keyword evidence="3" id="KW-0378">Hydrolase</keyword>
<dbReference type="SUPFAM" id="SSF51556">
    <property type="entry name" value="Metallo-dependent hydrolases"/>
    <property type="match status" value="1"/>
</dbReference>
<protein>
    <submittedName>
        <fullName evidence="3">Amidohydrolase</fullName>
    </submittedName>
</protein>
<keyword evidence="4" id="KW-1185">Reference proteome</keyword>
<dbReference type="InterPro" id="IPR032465">
    <property type="entry name" value="ACMSD"/>
</dbReference>
<dbReference type="AlphaFoldDB" id="A0A1V2I3N3"/>
<dbReference type="EMBL" id="MOMC01000070">
    <property type="protein sequence ID" value="ONH24511.1"/>
    <property type="molecule type" value="Genomic_DNA"/>
</dbReference>